<dbReference type="RefSeq" id="XP_009224729.1">
    <property type="nucleotide sequence ID" value="XM_009226465.1"/>
</dbReference>
<feature type="domain" description="Rhodopsin" evidence="7">
    <location>
        <begin position="1"/>
        <end position="223"/>
    </location>
</feature>
<reference evidence="8" key="2">
    <citation type="submission" date="2010-07" db="EMBL/GenBank/DDBJ databases">
        <authorList>
            <consortium name="The Broad Institute Genome Sequencing Platform"/>
            <consortium name="Broad Institute Genome Sequencing Center for Infectious Disease"/>
            <person name="Ma L.-J."/>
            <person name="Dead R."/>
            <person name="Young S."/>
            <person name="Zeng Q."/>
            <person name="Koehrsen M."/>
            <person name="Alvarado L."/>
            <person name="Berlin A."/>
            <person name="Chapman S.B."/>
            <person name="Chen Z."/>
            <person name="Freedman E."/>
            <person name="Gellesch M."/>
            <person name="Goldberg J."/>
            <person name="Griggs A."/>
            <person name="Gujja S."/>
            <person name="Heilman E.R."/>
            <person name="Heiman D."/>
            <person name="Hepburn T."/>
            <person name="Howarth C."/>
            <person name="Jen D."/>
            <person name="Larson L."/>
            <person name="Mehta T."/>
            <person name="Neiman D."/>
            <person name="Pearson M."/>
            <person name="Roberts A."/>
            <person name="Saif S."/>
            <person name="Shea T."/>
            <person name="Shenoy N."/>
            <person name="Sisk P."/>
            <person name="Stolte C."/>
            <person name="Sykes S."/>
            <person name="Walk T."/>
            <person name="White J."/>
            <person name="Yandava C."/>
            <person name="Haas B."/>
            <person name="Nusbaum C."/>
            <person name="Birren B."/>
        </authorList>
    </citation>
    <scope>NUCLEOTIDE SEQUENCE</scope>
    <source>
        <strain evidence="8">R3-111a-1</strain>
    </source>
</reference>
<comment type="subcellular location">
    <subcellularLocation>
        <location evidence="1">Membrane</location>
        <topology evidence="1">Multi-pass membrane protein</topology>
    </subcellularLocation>
</comment>
<feature type="transmembrane region" description="Helical" evidence="6">
    <location>
        <begin position="40"/>
        <end position="67"/>
    </location>
</feature>
<reference evidence="9" key="5">
    <citation type="submission" date="2018-04" db="UniProtKB">
        <authorList>
            <consortium name="EnsemblFungi"/>
        </authorList>
    </citation>
    <scope>IDENTIFICATION</scope>
    <source>
        <strain evidence="9">R3-111a-1</strain>
    </source>
</reference>
<comment type="similarity">
    <text evidence="5">Belongs to the SAT4 family.</text>
</comment>
<evidence type="ECO:0000313" key="8">
    <source>
        <dbReference type="EMBL" id="EJT74785.1"/>
    </source>
</evidence>
<dbReference type="eggNOG" id="ENOG502SHHF">
    <property type="taxonomic scope" value="Eukaryota"/>
</dbReference>
<proteinExistence type="inferred from homology"/>
<dbReference type="EMBL" id="GL385398">
    <property type="protein sequence ID" value="EJT74785.1"/>
    <property type="molecule type" value="Genomic_DNA"/>
</dbReference>
<dbReference type="HOGENOM" id="CLU_028200_0_4_1"/>
<dbReference type="STRING" id="644352.J3P537"/>
<evidence type="ECO:0000256" key="2">
    <source>
        <dbReference type="ARBA" id="ARBA00022692"/>
    </source>
</evidence>
<organism evidence="8">
    <name type="scientific">Gaeumannomyces tritici (strain R3-111a-1)</name>
    <name type="common">Wheat and barley take-all root rot fungus</name>
    <name type="synonym">Gaeumannomyces graminis var. tritici</name>
    <dbReference type="NCBI Taxonomy" id="644352"/>
    <lineage>
        <taxon>Eukaryota</taxon>
        <taxon>Fungi</taxon>
        <taxon>Dikarya</taxon>
        <taxon>Ascomycota</taxon>
        <taxon>Pezizomycotina</taxon>
        <taxon>Sordariomycetes</taxon>
        <taxon>Sordariomycetidae</taxon>
        <taxon>Magnaporthales</taxon>
        <taxon>Magnaporthaceae</taxon>
        <taxon>Gaeumannomyces</taxon>
    </lineage>
</organism>
<reference evidence="9" key="4">
    <citation type="journal article" date="2015" name="G3 (Bethesda)">
        <title>Genome sequences of three phytopathogenic species of the Magnaporthaceae family of fungi.</title>
        <authorList>
            <person name="Okagaki L.H."/>
            <person name="Nunes C.C."/>
            <person name="Sailsbery J."/>
            <person name="Clay B."/>
            <person name="Brown D."/>
            <person name="John T."/>
            <person name="Oh Y."/>
            <person name="Young N."/>
            <person name="Fitzgerald M."/>
            <person name="Haas B.J."/>
            <person name="Zeng Q."/>
            <person name="Young S."/>
            <person name="Adiconis X."/>
            <person name="Fan L."/>
            <person name="Levin J.Z."/>
            <person name="Mitchell T.K."/>
            <person name="Okubara P.A."/>
            <person name="Farman M.L."/>
            <person name="Kohn L.M."/>
            <person name="Birren B."/>
            <person name="Ma L.-J."/>
            <person name="Dean R.A."/>
        </authorList>
    </citation>
    <scope>NUCLEOTIDE SEQUENCE</scope>
    <source>
        <strain evidence="9">R3-111a-1</strain>
    </source>
</reference>
<dbReference type="PANTHER" id="PTHR33048:SF47">
    <property type="entry name" value="INTEGRAL MEMBRANE PROTEIN-RELATED"/>
    <property type="match status" value="1"/>
</dbReference>
<feature type="transmembrane region" description="Helical" evidence="6">
    <location>
        <begin position="158"/>
        <end position="177"/>
    </location>
</feature>
<dbReference type="OrthoDB" id="444631at2759"/>
<reference evidence="10" key="1">
    <citation type="submission" date="2010-07" db="EMBL/GenBank/DDBJ databases">
        <title>The genome sequence of Gaeumannomyces graminis var. tritici strain R3-111a-1.</title>
        <authorList>
            <consortium name="The Broad Institute Genome Sequencing Platform"/>
            <person name="Ma L.-J."/>
            <person name="Dead R."/>
            <person name="Young S."/>
            <person name="Zeng Q."/>
            <person name="Koehrsen M."/>
            <person name="Alvarado L."/>
            <person name="Berlin A."/>
            <person name="Chapman S.B."/>
            <person name="Chen Z."/>
            <person name="Freedman E."/>
            <person name="Gellesch M."/>
            <person name="Goldberg J."/>
            <person name="Griggs A."/>
            <person name="Gujja S."/>
            <person name="Heilman E.R."/>
            <person name="Heiman D."/>
            <person name="Hepburn T."/>
            <person name="Howarth C."/>
            <person name="Jen D."/>
            <person name="Larson L."/>
            <person name="Mehta T."/>
            <person name="Neiman D."/>
            <person name="Pearson M."/>
            <person name="Roberts A."/>
            <person name="Saif S."/>
            <person name="Shea T."/>
            <person name="Shenoy N."/>
            <person name="Sisk P."/>
            <person name="Stolte C."/>
            <person name="Sykes S."/>
            <person name="Walk T."/>
            <person name="White J."/>
            <person name="Yandava C."/>
            <person name="Haas B."/>
            <person name="Nusbaum C."/>
            <person name="Birren B."/>
        </authorList>
    </citation>
    <scope>NUCLEOTIDE SEQUENCE [LARGE SCALE GENOMIC DNA]</scope>
    <source>
        <strain evidence="10">R3-111a-1</strain>
    </source>
</reference>
<keyword evidence="10" id="KW-1185">Reference proteome</keyword>
<feature type="transmembrane region" description="Helical" evidence="6">
    <location>
        <begin position="123"/>
        <end position="146"/>
    </location>
</feature>
<dbReference type="GeneID" id="20349081"/>
<keyword evidence="3 6" id="KW-1133">Transmembrane helix</keyword>
<dbReference type="InterPro" id="IPR052337">
    <property type="entry name" value="SAT4-like"/>
</dbReference>
<reference evidence="8" key="3">
    <citation type="submission" date="2010-09" db="EMBL/GenBank/DDBJ databases">
        <title>Annotation of Gaeumannomyces graminis var. tritici R3-111a-1.</title>
        <authorList>
            <consortium name="The Broad Institute Genome Sequencing Platform"/>
            <person name="Ma L.-J."/>
            <person name="Dead R."/>
            <person name="Young S.K."/>
            <person name="Zeng Q."/>
            <person name="Gargeya S."/>
            <person name="Fitzgerald M."/>
            <person name="Haas B."/>
            <person name="Abouelleil A."/>
            <person name="Alvarado L."/>
            <person name="Arachchi H.M."/>
            <person name="Berlin A."/>
            <person name="Brown A."/>
            <person name="Chapman S.B."/>
            <person name="Chen Z."/>
            <person name="Dunbar C."/>
            <person name="Freedman E."/>
            <person name="Gearin G."/>
            <person name="Gellesch M."/>
            <person name="Goldberg J."/>
            <person name="Griggs A."/>
            <person name="Gujja S."/>
            <person name="Heiman D."/>
            <person name="Howarth C."/>
            <person name="Larson L."/>
            <person name="Lui A."/>
            <person name="MacDonald P.J.P."/>
            <person name="Mehta T."/>
            <person name="Montmayeur A."/>
            <person name="Murphy C."/>
            <person name="Neiman D."/>
            <person name="Pearson M."/>
            <person name="Priest M."/>
            <person name="Roberts A."/>
            <person name="Saif S."/>
            <person name="Shea T."/>
            <person name="Shenoy N."/>
            <person name="Sisk P."/>
            <person name="Stolte C."/>
            <person name="Sykes S."/>
            <person name="Yandava C."/>
            <person name="Wortman J."/>
            <person name="Nusbaum C."/>
            <person name="Birren B."/>
        </authorList>
    </citation>
    <scope>NUCLEOTIDE SEQUENCE</scope>
    <source>
        <strain evidence="8">R3-111a-1</strain>
    </source>
</reference>
<dbReference type="Proteomes" id="UP000006039">
    <property type="component" value="Unassembled WGS sequence"/>
</dbReference>
<dbReference type="VEuPathDB" id="FungiDB:GGTG_08623"/>
<evidence type="ECO:0000256" key="6">
    <source>
        <dbReference type="SAM" id="Phobius"/>
    </source>
</evidence>
<dbReference type="Pfam" id="PF20684">
    <property type="entry name" value="Fung_rhodopsin"/>
    <property type="match status" value="1"/>
</dbReference>
<name>J3P537_GAET3</name>
<keyword evidence="2 6" id="KW-0812">Transmembrane</keyword>
<evidence type="ECO:0000259" key="7">
    <source>
        <dbReference type="Pfam" id="PF20684"/>
    </source>
</evidence>
<dbReference type="AlphaFoldDB" id="J3P537"/>
<sequence>MVLALVCSTVLLGASMNMLNWGLGKDLWNVLLAPDLYPHFRFASIIAAIFFCLATGLAKSSILLFYLRIFPVRAMRWTVFVLIFFTMGYSVAAALVNVFSCDPVRASWTLELIPTATCINRPVFYLAQAALGIATDITTAVAPLPLLRTLQLPTRRKIGVIIILTLGAFVCVVSIIRLKSLYVLLTDANLTRNTEPALMWCILELNLSIVGGNIPALKPFIKRVFPSLLGSSAAAGSGGGYSRSGGSGRLKTWGGGGGGKKARPVPAADYAHSEEYIMHERQIGSSSGNFDAEGGARDNTIIKTVEFEQRVVIGSAI</sequence>
<gene>
    <name evidence="9" type="primary">20349081</name>
    <name evidence="8" type="ORF">GGTG_08623</name>
</gene>
<evidence type="ECO:0000256" key="3">
    <source>
        <dbReference type="ARBA" id="ARBA00022989"/>
    </source>
</evidence>
<evidence type="ECO:0000256" key="5">
    <source>
        <dbReference type="ARBA" id="ARBA00038359"/>
    </source>
</evidence>
<evidence type="ECO:0000313" key="10">
    <source>
        <dbReference type="Proteomes" id="UP000006039"/>
    </source>
</evidence>
<evidence type="ECO:0000313" key="9">
    <source>
        <dbReference type="EnsemblFungi" id="EJT74785"/>
    </source>
</evidence>
<keyword evidence="4 6" id="KW-0472">Membrane</keyword>
<protein>
    <recommendedName>
        <fullName evidence="7">Rhodopsin domain-containing protein</fullName>
    </recommendedName>
</protein>
<dbReference type="InterPro" id="IPR049326">
    <property type="entry name" value="Rhodopsin_dom_fungi"/>
</dbReference>
<evidence type="ECO:0000256" key="1">
    <source>
        <dbReference type="ARBA" id="ARBA00004141"/>
    </source>
</evidence>
<dbReference type="EnsemblFungi" id="EJT74785">
    <property type="protein sequence ID" value="EJT74785"/>
    <property type="gene ID" value="GGTG_08623"/>
</dbReference>
<dbReference type="GO" id="GO:0016020">
    <property type="term" value="C:membrane"/>
    <property type="evidence" value="ECO:0007669"/>
    <property type="project" value="UniProtKB-SubCell"/>
</dbReference>
<accession>J3P537</accession>
<dbReference type="PANTHER" id="PTHR33048">
    <property type="entry name" value="PTH11-LIKE INTEGRAL MEMBRANE PROTEIN (AFU_ORTHOLOGUE AFUA_5G11245)"/>
    <property type="match status" value="1"/>
</dbReference>
<feature type="transmembrane region" description="Helical" evidence="6">
    <location>
        <begin position="79"/>
        <end position="100"/>
    </location>
</feature>
<evidence type="ECO:0000256" key="4">
    <source>
        <dbReference type="ARBA" id="ARBA00023136"/>
    </source>
</evidence>